<evidence type="ECO:0000313" key="3">
    <source>
        <dbReference type="Proteomes" id="UP000606600"/>
    </source>
</evidence>
<keyword evidence="3" id="KW-1185">Reference proteome</keyword>
<name>A0ABR7WWM4_9SPHI</name>
<dbReference type="InterPro" id="IPR011008">
    <property type="entry name" value="Dimeric_a/b-barrel"/>
</dbReference>
<protein>
    <recommendedName>
        <fullName evidence="1">ABM domain-containing protein</fullName>
    </recommendedName>
</protein>
<organism evidence="2 3">
    <name type="scientific">Mucilaginibacter pankratovii</name>
    <dbReference type="NCBI Taxonomy" id="2772110"/>
    <lineage>
        <taxon>Bacteria</taxon>
        <taxon>Pseudomonadati</taxon>
        <taxon>Bacteroidota</taxon>
        <taxon>Sphingobacteriia</taxon>
        <taxon>Sphingobacteriales</taxon>
        <taxon>Sphingobacteriaceae</taxon>
        <taxon>Mucilaginibacter</taxon>
    </lineage>
</organism>
<dbReference type="SUPFAM" id="SSF54909">
    <property type="entry name" value="Dimeric alpha+beta barrel"/>
    <property type="match status" value="1"/>
</dbReference>
<dbReference type="Gene3D" id="3.30.70.100">
    <property type="match status" value="1"/>
</dbReference>
<gene>
    <name evidence="2" type="ORF">IDJ77_22980</name>
</gene>
<dbReference type="Pfam" id="PF03992">
    <property type="entry name" value="ABM"/>
    <property type="match status" value="1"/>
</dbReference>
<dbReference type="EMBL" id="JACWMY010000014">
    <property type="protein sequence ID" value="MBD1366695.1"/>
    <property type="molecule type" value="Genomic_DNA"/>
</dbReference>
<comment type="caution">
    <text evidence="2">The sequence shown here is derived from an EMBL/GenBank/DDBJ whole genome shotgun (WGS) entry which is preliminary data.</text>
</comment>
<dbReference type="InterPro" id="IPR007138">
    <property type="entry name" value="ABM_dom"/>
</dbReference>
<evidence type="ECO:0000313" key="2">
    <source>
        <dbReference type="EMBL" id="MBD1366695.1"/>
    </source>
</evidence>
<feature type="domain" description="ABM" evidence="1">
    <location>
        <begin position="3"/>
        <end position="75"/>
    </location>
</feature>
<proteinExistence type="predicted"/>
<dbReference type="RefSeq" id="WP_191191337.1">
    <property type="nucleotide sequence ID" value="NZ_JACWMY010000014.1"/>
</dbReference>
<accession>A0ABR7WWM4</accession>
<sequence length="100" mass="11354">MKHSIIQYTVKEGRATENEDLIKDVFTQLQESKPDGIEYVVYKTGDSSFMHMISFDSDGANAAFTEMPAFKAFRAALKERIENPPARMEVSQVGNYQQNN</sequence>
<dbReference type="Proteomes" id="UP000606600">
    <property type="component" value="Unassembled WGS sequence"/>
</dbReference>
<evidence type="ECO:0000259" key="1">
    <source>
        <dbReference type="Pfam" id="PF03992"/>
    </source>
</evidence>
<reference evidence="2 3" key="1">
    <citation type="submission" date="2020-09" db="EMBL/GenBank/DDBJ databases">
        <title>Novel species of Mucilaginibacter isolated from a glacier on the Tibetan Plateau.</title>
        <authorList>
            <person name="Liu Q."/>
            <person name="Xin Y.-H."/>
        </authorList>
    </citation>
    <scope>NUCLEOTIDE SEQUENCE [LARGE SCALE GENOMIC DNA]</scope>
    <source>
        <strain evidence="2 3">ZT4R22</strain>
    </source>
</reference>